<evidence type="ECO:0000256" key="1">
    <source>
        <dbReference type="SAM" id="MobiDB-lite"/>
    </source>
</evidence>
<evidence type="ECO:0000313" key="3">
    <source>
        <dbReference type="Proteomes" id="UP000436468"/>
    </source>
</evidence>
<dbReference type="AlphaFoldDB" id="A0A844SWU9"/>
<reference evidence="2 3" key="1">
    <citation type="submission" date="2019-12" db="EMBL/GenBank/DDBJ databases">
        <title>Draft genome sequences Bradyrhizobium cajani AMBPC1010, Bradyrhizobium pachyrhizi AMBPC1040 and Bradyrhizobium yuanmingense ALSPC3051, three plant growth promoting strains isolated from nodules of Cajanus cajan L. in Dominican Republic.</title>
        <authorList>
            <person name="Flores-Felix J.D."/>
            <person name="Araujo J."/>
            <person name="Diaz-Alcantara C."/>
            <person name="Gonzalez-Andres F."/>
            <person name="Velazquez E."/>
        </authorList>
    </citation>
    <scope>NUCLEOTIDE SEQUENCE [LARGE SCALE GENOMIC DNA]</scope>
    <source>
        <strain evidence="2 3">1040</strain>
    </source>
</reference>
<name>A0A844SWU9_9BRAD</name>
<gene>
    <name evidence="2" type="ORF">GPL21_41465</name>
</gene>
<feature type="compositionally biased region" description="Basic residues" evidence="1">
    <location>
        <begin position="1"/>
        <end position="10"/>
    </location>
</feature>
<dbReference type="RefSeq" id="WP_157348971.1">
    <property type="nucleotide sequence ID" value="NZ_CP121667.1"/>
</dbReference>
<comment type="caution">
    <text evidence="2">The sequence shown here is derived from an EMBL/GenBank/DDBJ whole genome shotgun (WGS) entry which is preliminary data.</text>
</comment>
<evidence type="ECO:0000313" key="2">
    <source>
        <dbReference type="EMBL" id="MVT71448.1"/>
    </source>
</evidence>
<dbReference type="EMBL" id="WQNF01000087">
    <property type="protein sequence ID" value="MVT71448.1"/>
    <property type="molecule type" value="Genomic_DNA"/>
</dbReference>
<feature type="region of interest" description="Disordered" evidence="1">
    <location>
        <begin position="1"/>
        <end position="25"/>
    </location>
</feature>
<sequence length="96" mass="10580">MRVRHPRRRGQGAGTDPIRSPPTGDAEIIPILKAAPGIRVIGVLDELRRRHPNLNPALNGPEQDVISARSTSPLVPADRAGLISRRRRRLGLFRVT</sequence>
<keyword evidence="3" id="KW-1185">Reference proteome</keyword>
<protein>
    <submittedName>
        <fullName evidence="2">Uncharacterized protein</fullName>
    </submittedName>
</protein>
<organism evidence="2 3">
    <name type="scientific">Bradyrhizobium pachyrhizi</name>
    <dbReference type="NCBI Taxonomy" id="280333"/>
    <lineage>
        <taxon>Bacteria</taxon>
        <taxon>Pseudomonadati</taxon>
        <taxon>Pseudomonadota</taxon>
        <taxon>Alphaproteobacteria</taxon>
        <taxon>Hyphomicrobiales</taxon>
        <taxon>Nitrobacteraceae</taxon>
        <taxon>Bradyrhizobium</taxon>
    </lineage>
</organism>
<dbReference type="Proteomes" id="UP000436468">
    <property type="component" value="Unassembled WGS sequence"/>
</dbReference>
<accession>A0A844SWU9</accession>
<proteinExistence type="predicted"/>